<sequence>MTQPDLLRQLTLAEKIAMLHQSQPAVPRLGIAAFHTGCEVLHGVAWLGRATVFPQAVGLGASWDRALVRAVGEAASAEVRAFHHDPPEPHRRASLNVWAPVVNPLRDPRWGRNEEGYSEDPFATAELAVAFCTGLRGPHPEVWRTAPVLKHFLAYNLETARDLVDVTVPERVLHEYELPGFLAPLRAGVAAGVMPAYNLVNGVPNHVHPLLESVLRAAAPDLVVCSDAQAPSNLVETERHFTSHAESHAAALRAGVDSYTDNGPDSGPTIARFTSALRQGLITEADVDAAVGRILRMRASTGEFDPAHDPYSGIRRDVIACDAHARLAARAAHAGIVLLKNSPGALPWADPGHVAVIGHLGDRVLTDWYSGTLPYAVTVASALGAASTVDGADHVRLSTPDGRHLGADGTLGEGTVFAHHDWGTSVQCPVAVHTLQDTVSGRYLTVGDDDAVAATAVTPDGWVVRELWELHPAGPGEFLLWSNALGRYVSEGPDGRLVAGATDGALRFVRELVTSGVDAAVAAARAADRVVVVLGNDPHINGRETVDRDSLALPPEQERLLRAVAAANPHTVLALVSSYPYAIDWAQEHVPAILWTSHAGQELGTAVAGTLLGAHNPGGRLPQTWYRADTVLPDPADYDIIGSRWTYQYHRGEPLYPFGHGLSYTTFNHTLDVTPAESGVAAEAGLTATVTVTNTGDRAGDEVVQAYVTPDCWPVPAPARKLVGFERVPLAAGESREVRFDVPLTALAYWSGGFVTPPGKYTFHTGPTTSRTVTVQE</sequence>
<dbReference type="Gene3D" id="2.60.120.380">
    <property type="match status" value="1"/>
</dbReference>
<dbReference type="SUPFAM" id="SSF51445">
    <property type="entry name" value="(Trans)glycosidases"/>
    <property type="match status" value="1"/>
</dbReference>
<dbReference type="PANTHER" id="PTHR42721:SF3">
    <property type="entry name" value="BETA-D-XYLOSIDASE 5-RELATED"/>
    <property type="match status" value="1"/>
</dbReference>
<accession>A0ABN2BHU1</accession>
<evidence type="ECO:0000313" key="5">
    <source>
        <dbReference type="EMBL" id="GAA1540659.1"/>
    </source>
</evidence>
<dbReference type="Pfam" id="PF01915">
    <property type="entry name" value="Glyco_hydro_3_C"/>
    <property type="match status" value="1"/>
</dbReference>
<evidence type="ECO:0000256" key="1">
    <source>
        <dbReference type="ARBA" id="ARBA00005336"/>
    </source>
</evidence>
<name>A0ABN2BHU1_9ACTN</name>
<dbReference type="InterPro" id="IPR026891">
    <property type="entry name" value="Fn3-like"/>
</dbReference>
<dbReference type="InterPro" id="IPR013783">
    <property type="entry name" value="Ig-like_fold"/>
</dbReference>
<dbReference type="PRINTS" id="PR00133">
    <property type="entry name" value="GLHYDRLASE3"/>
</dbReference>
<dbReference type="Gene3D" id="3.40.50.1700">
    <property type="entry name" value="Glycoside hydrolase family 3 C-terminal domain"/>
    <property type="match status" value="1"/>
</dbReference>
<dbReference type="InterPro" id="IPR017853">
    <property type="entry name" value="GH"/>
</dbReference>
<dbReference type="SMART" id="SM01217">
    <property type="entry name" value="Fn3_like"/>
    <property type="match status" value="1"/>
</dbReference>
<keyword evidence="3 5" id="KW-0378">Hydrolase</keyword>
<comment type="caution">
    <text evidence="5">The sequence shown here is derived from an EMBL/GenBank/DDBJ whole genome shotgun (WGS) entry which is preliminary data.</text>
</comment>
<evidence type="ECO:0000256" key="3">
    <source>
        <dbReference type="ARBA" id="ARBA00022801"/>
    </source>
</evidence>
<evidence type="ECO:0000256" key="2">
    <source>
        <dbReference type="ARBA" id="ARBA00022729"/>
    </source>
</evidence>
<dbReference type="Gene3D" id="2.60.40.10">
    <property type="entry name" value="Immunoglobulins"/>
    <property type="match status" value="1"/>
</dbReference>
<gene>
    <name evidence="5" type="ORF">GCM10009827_070020</name>
</gene>
<dbReference type="Proteomes" id="UP001501470">
    <property type="component" value="Unassembled WGS sequence"/>
</dbReference>
<dbReference type="PANTHER" id="PTHR42721">
    <property type="entry name" value="SUGAR HYDROLASE-RELATED"/>
    <property type="match status" value="1"/>
</dbReference>
<dbReference type="GO" id="GO:0016787">
    <property type="term" value="F:hydrolase activity"/>
    <property type="evidence" value="ECO:0007669"/>
    <property type="project" value="UniProtKB-KW"/>
</dbReference>
<dbReference type="InterPro" id="IPR002772">
    <property type="entry name" value="Glyco_hydro_3_C"/>
</dbReference>
<keyword evidence="6" id="KW-1185">Reference proteome</keyword>
<evidence type="ECO:0000259" key="4">
    <source>
        <dbReference type="SMART" id="SM01217"/>
    </source>
</evidence>
<feature type="domain" description="Fibronectin type III-like" evidence="4">
    <location>
        <begin position="702"/>
        <end position="769"/>
    </location>
</feature>
<dbReference type="RefSeq" id="WP_344506783.1">
    <property type="nucleotide sequence ID" value="NZ_BAAAQD010000016.1"/>
</dbReference>
<dbReference type="SUPFAM" id="SSF52279">
    <property type="entry name" value="Beta-D-glucan exohydrolase, C-terminal domain"/>
    <property type="match status" value="1"/>
</dbReference>
<dbReference type="InterPro" id="IPR036881">
    <property type="entry name" value="Glyco_hydro_3_C_sf"/>
</dbReference>
<dbReference type="Pfam" id="PF00933">
    <property type="entry name" value="Glyco_hydro_3"/>
    <property type="match status" value="1"/>
</dbReference>
<dbReference type="InterPro" id="IPR008999">
    <property type="entry name" value="Actin-crosslinking"/>
</dbReference>
<dbReference type="Gene3D" id="3.20.20.300">
    <property type="entry name" value="Glycoside hydrolase, family 3, N-terminal domain"/>
    <property type="match status" value="1"/>
</dbReference>
<protein>
    <submittedName>
        <fullName evidence="5">Glycoside hydrolase family 3 C-terminal domain-containing protein</fullName>
    </submittedName>
</protein>
<keyword evidence="2" id="KW-0732">Signal</keyword>
<dbReference type="Pfam" id="PF14310">
    <property type="entry name" value="Fn3-like"/>
    <property type="match status" value="1"/>
</dbReference>
<dbReference type="SUPFAM" id="SSF50405">
    <property type="entry name" value="Actin-crosslinking proteins"/>
    <property type="match status" value="1"/>
</dbReference>
<organism evidence="5 6">
    <name type="scientific">Dactylosporangium maewongense</name>
    <dbReference type="NCBI Taxonomy" id="634393"/>
    <lineage>
        <taxon>Bacteria</taxon>
        <taxon>Bacillati</taxon>
        <taxon>Actinomycetota</taxon>
        <taxon>Actinomycetes</taxon>
        <taxon>Micromonosporales</taxon>
        <taxon>Micromonosporaceae</taxon>
        <taxon>Dactylosporangium</taxon>
    </lineage>
</organism>
<evidence type="ECO:0000313" key="6">
    <source>
        <dbReference type="Proteomes" id="UP001501470"/>
    </source>
</evidence>
<dbReference type="InterPro" id="IPR044993">
    <property type="entry name" value="BXL"/>
</dbReference>
<reference evidence="5 6" key="1">
    <citation type="journal article" date="2019" name="Int. J. Syst. Evol. Microbiol.">
        <title>The Global Catalogue of Microorganisms (GCM) 10K type strain sequencing project: providing services to taxonomists for standard genome sequencing and annotation.</title>
        <authorList>
            <consortium name="The Broad Institute Genomics Platform"/>
            <consortium name="The Broad Institute Genome Sequencing Center for Infectious Disease"/>
            <person name="Wu L."/>
            <person name="Ma J."/>
        </authorList>
    </citation>
    <scope>NUCLEOTIDE SEQUENCE [LARGE SCALE GENOMIC DNA]</scope>
    <source>
        <strain evidence="5 6">JCM 15933</strain>
    </source>
</reference>
<comment type="similarity">
    <text evidence="1">Belongs to the glycosyl hydrolase 3 family.</text>
</comment>
<dbReference type="EMBL" id="BAAAQD010000016">
    <property type="protein sequence ID" value="GAA1540659.1"/>
    <property type="molecule type" value="Genomic_DNA"/>
</dbReference>
<proteinExistence type="inferred from homology"/>
<dbReference type="InterPro" id="IPR001764">
    <property type="entry name" value="Glyco_hydro_3_N"/>
</dbReference>
<dbReference type="InterPro" id="IPR036962">
    <property type="entry name" value="Glyco_hydro_3_N_sf"/>
</dbReference>
<dbReference type="CDD" id="cd23343">
    <property type="entry name" value="beta-trefoil_FSCN_BglX-like"/>
    <property type="match status" value="1"/>
</dbReference>